<dbReference type="EMBL" id="AOPY01001577">
    <property type="protein sequence ID" value="EPJ36256.1"/>
    <property type="molecule type" value="Genomic_DNA"/>
</dbReference>
<evidence type="ECO:0000313" key="2">
    <source>
        <dbReference type="Proteomes" id="UP000015001"/>
    </source>
</evidence>
<reference evidence="1 2" key="1">
    <citation type="submission" date="2013-02" db="EMBL/GenBank/DDBJ databases">
        <title>Draft Genome Sequence of Streptomyces afghaniensis, Which Produces Compounds of the Julimycin B-Complex.</title>
        <authorList>
            <person name="Gruening B.A."/>
            <person name="Praeg A."/>
            <person name="Erxleben A."/>
            <person name="Guenther S."/>
            <person name="Fiedler H.-P."/>
            <person name="Goodfellow M."/>
            <person name="Mueller M."/>
        </authorList>
    </citation>
    <scope>NUCLEOTIDE SEQUENCE [LARGE SCALE GENOMIC DNA]</scope>
    <source>
        <strain evidence="1 2">772</strain>
    </source>
</reference>
<evidence type="ECO:0000313" key="1">
    <source>
        <dbReference type="EMBL" id="EPJ36256.1"/>
    </source>
</evidence>
<name>S4MI85_9ACTN</name>
<sequence length="67" mass="6523">MAHGRPGGSGRAVRVRAVSVAGACGQCEGESQGSDCHGGRALVHDSSGAYWCTGAATADHGPAGTGR</sequence>
<comment type="caution">
    <text evidence="1">The sequence shown here is derived from an EMBL/GenBank/DDBJ whole genome shotgun (WGS) entry which is preliminary data.</text>
</comment>
<keyword evidence="2" id="KW-1185">Reference proteome</keyword>
<dbReference type="PATRIC" id="fig|1283301.3.peg.6678"/>
<dbReference type="AlphaFoldDB" id="S4MI85"/>
<gene>
    <name evidence="1" type="ORF">STAFG_6724</name>
</gene>
<protein>
    <submittedName>
        <fullName evidence="1">Uncharacterized protein</fullName>
    </submittedName>
</protein>
<proteinExistence type="predicted"/>
<organism evidence="1 2">
    <name type="scientific">Streptomyces afghaniensis 772</name>
    <dbReference type="NCBI Taxonomy" id="1283301"/>
    <lineage>
        <taxon>Bacteria</taxon>
        <taxon>Bacillati</taxon>
        <taxon>Actinomycetota</taxon>
        <taxon>Actinomycetes</taxon>
        <taxon>Kitasatosporales</taxon>
        <taxon>Streptomycetaceae</taxon>
        <taxon>Streptomyces</taxon>
    </lineage>
</organism>
<dbReference type="HOGENOM" id="CLU_2810392_0_0_11"/>
<dbReference type="Proteomes" id="UP000015001">
    <property type="component" value="Unassembled WGS sequence"/>
</dbReference>
<accession>S4MI85</accession>